<feature type="domain" description="ATPase AAA-type core" evidence="1">
    <location>
        <begin position="46"/>
        <end position="160"/>
    </location>
</feature>
<dbReference type="Proteomes" id="UP000015103">
    <property type="component" value="Unassembled WGS sequence"/>
</dbReference>
<dbReference type="GO" id="GO:0005829">
    <property type="term" value="C:cytosol"/>
    <property type="evidence" value="ECO:0007669"/>
    <property type="project" value="TreeGrafter"/>
</dbReference>
<dbReference type="Gene3D" id="1.10.8.60">
    <property type="match status" value="1"/>
</dbReference>
<evidence type="ECO:0000313" key="3">
    <source>
        <dbReference type="Proteomes" id="UP000015103"/>
    </source>
</evidence>
<sequence length="362" mass="40160">MSSANSLSAYQLCHFVSNILYPKKKYELELVFSWILQIKGLKPIFIISGTGGSGKGTIIKAVCKKLGLHYWNVDCSNIISNSLTQININVKTALANASSKSPCILHLKNCQLMSLESDGVDSVQMCESLRVQCSNFTSPYPVIIVATCENLEILRKEFVRLALEHLHIKLPTKKERLLMISWMIRVHSINMDQNIIDFLVPETKSYPFASIEKLICLAEKERLMSKDAELGISHFTAVLSKSSAKERLSSSVEWADVGGVELIKKEVVSSLISSRLLSNKNGCDAFKRTGLLLYGPPGTGKTLLARAVASQSKRAFVPVNGPDLLNMYVGQSEANVRSGWLISIYVPEYVMNTVIEFSHKNI</sequence>
<protein>
    <recommendedName>
        <fullName evidence="1">ATPase AAA-type core domain-containing protein</fullName>
    </recommendedName>
</protein>
<dbReference type="VEuPathDB" id="VectorBase:RPRC001130"/>
<organism evidence="2 3">
    <name type="scientific">Rhodnius prolixus</name>
    <name type="common">Triatomid bug</name>
    <dbReference type="NCBI Taxonomy" id="13249"/>
    <lineage>
        <taxon>Eukaryota</taxon>
        <taxon>Metazoa</taxon>
        <taxon>Ecdysozoa</taxon>
        <taxon>Arthropoda</taxon>
        <taxon>Hexapoda</taxon>
        <taxon>Insecta</taxon>
        <taxon>Pterygota</taxon>
        <taxon>Neoptera</taxon>
        <taxon>Paraneoptera</taxon>
        <taxon>Hemiptera</taxon>
        <taxon>Heteroptera</taxon>
        <taxon>Panheteroptera</taxon>
        <taxon>Cimicomorpha</taxon>
        <taxon>Reduviidae</taxon>
        <taxon>Triatominae</taxon>
        <taxon>Rhodnius</taxon>
    </lineage>
</organism>
<dbReference type="GO" id="GO:0005778">
    <property type="term" value="C:peroxisomal membrane"/>
    <property type="evidence" value="ECO:0007669"/>
    <property type="project" value="TreeGrafter"/>
</dbReference>
<dbReference type="EnsemblMetazoa" id="RPRC001130-RA">
    <property type="protein sequence ID" value="RPRC001130-PA"/>
    <property type="gene ID" value="RPRC001130"/>
</dbReference>
<evidence type="ECO:0000313" key="2">
    <source>
        <dbReference type="EnsemblMetazoa" id="RPRC001130-PA"/>
    </source>
</evidence>
<accession>T1HAS4</accession>
<dbReference type="InterPro" id="IPR050168">
    <property type="entry name" value="AAA_ATPase_domain"/>
</dbReference>
<dbReference type="PANTHER" id="PTHR23077">
    <property type="entry name" value="AAA-FAMILY ATPASE"/>
    <property type="match status" value="1"/>
</dbReference>
<proteinExistence type="predicted"/>
<dbReference type="PANTHER" id="PTHR23077:SF9">
    <property type="entry name" value="PEROXISOMAL ATPASE PEX6"/>
    <property type="match status" value="1"/>
</dbReference>
<evidence type="ECO:0000259" key="1">
    <source>
        <dbReference type="Pfam" id="PF00004"/>
    </source>
</evidence>
<dbReference type="SUPFAM" id="SSF52540">
    <property type="entry name" value="P-loop containing nucleoside triphosphate hydrolases"/>
    <property type="match status" value="2"/>
</dbReference>
<dbReference type="GO" id="GO:0016887">
    <property type="term" value="F:ATP hydrolysis activity"/>
    <property type="evidence" value="ECO:0007669"/>
    <property type="project" value="InterPro"/>
</dbReference>
<reference evidence="2" key="1">
    <citation type="submission" date="2015-05" db="UniProtKB">
        <authorList>
            <consortium name="EnsemblMetazoa"/>
        </authorList>
    </citation>
    <scope>IDENTIFICATION</scope>
</reference>
<dbReference type="GO" id="GO:0005524">
    <property type="term" value="F:ATP binding"/>
    <property type="evidence" value="ECO:0007669"/>
    <property type="project" value="InterPro"/>
</dbReference>
<dbReference type="Pfam" id="PF00004">
    <property type="entry name" value="AAA"/>
    <property type="match status" value="2"/>
</dbReference>
<name>T1HAS4_RHOPR</name>
<dbReference type="Gene3D" id="3.40.50.300">
    <property type="entry name" value="P-loop containing nucleotide triphosphate hydrolases"/>
    <property type="match status" value="2"/>
</dbReference>
<dbReference type="InParanoid" id="T1HAS4"/>
<dbReference type="HOGENOM" id="CLU_765755_0_0_1"/>
<dbReference type="STRING" id="13249.T1HAS4"/>
<dbReference type="InterPro" id="IPR003959">
    <property type="entry name" value="ATPase_AAA_core"/>
</dbReference>
<feature type="domain" description="ATPase AAA-type core" evidence="1">
    <location>
        <begin position="291"/>
        <end position="338"/>
    </location>
</feature>
<dbReference type="EMBL" id="ACPB03007520">
    <property type="status" value="NOT_ANNOTATED_CDS"/>
    <property type="molecule type" value="Genomic_DNA"/>
</dbReference>
<dbReference type="eggNOG" id="KOG0736">
    <property type="taxonomic scope" value="Eukaryota"/>
</dbReference>
<dbReference type="AlphaFoldDB" id="T1HAS4"/>
<dbReference type="InterPro" id="IPR027417">
    <property type="entry name" value="P-loop_NTPase"/>
</dbReference>
<keyword evidence="3" id="KW-1185">Reference proteome</keyword>
<dbReference type="GO" id="GO:0016558">
    <property type="term" value="P:protein import into peroxisome matrix"/>
    <property type="evidence" value="ECO:0007669"/>
    <property type="project" value="TreeGrafter"/>
</dbReference>